<evidence type="ECO:0008006" key="3">
    <source>
        <dbReference type="Google" id="ProtNLM"/>
    </source>
</evidence>
<dbReference type="EMBL" id="PQFF01000102">
    <property type="protein sequence ID" value="RHZ82380.1"/>
    <property type="molecule type" value="Genomic_DNA"/>
</dbReference>
<protein>
    <recommendedName>
        <fullName evidence="3">BACK domain-containing protein</fullName>
    </recommendedName>
</protein>
<dbReference type="Proteomes" id="UP000266861">
    <property type="component" value="Unassembled WGS sequence"/>
</dbReference>
<proteinExistence type="predicted"/>
<comment type="caution">
    <text evidence="1">The sequence shown here is derived from an EMBL/GenBank/DDBJ whole genome shotgun (WGS) entry which is preliminary data.</text>
</comment>
<evidence type="ECO:0000313" key="2">
    <source>
        <dbReference type="Proteomes" id="UP000266861"/>
    </source>
</evidence>
<name>A0A397JC88_9GLOM</name>
<organism evidence="1 2">
    <name type="scientific">Diversispora epigaea</name>
    <dbReference type="NCBI Taxonomy" id="1348612"/>
    <lineage>
        <taxon>Eukaryota</taxon>
        <taxon>Fungi</taxon>
        <taxon>Fungi incertae sedis</taxon>
        <taxon>Mucoromycota</taxon>
        <taxon>Glomeromycotina</taxon>
        <taxon>Glomeromycetes</taxon>
        <taxon>Diversisporales</taxon>
        <taxon>Diversisporaceae</taxon>
        <taxon>Diversispora</taxon>
    </lineage>
</organism>
<keyword evidence="2" id="KW-1185">Reference proteome</keyword>
<sequence length="97" mass="11560">MSLKFFKKLSRNFIELIKYKDDYNIFIQVENEEKTLTAHSNLPAYSLVFLLEQDDLQMNEIEIWDYVINWINKTTTYSIANVPYKCGTKDEFASQTF</sequence>
<evidence type="ECO:0000313" key="1">
    <source>
        <dbReference type="EMBL" id="RHZ82380.1"/>
    </source>
</evidence>
<gene>
    <name evidence="1" type="ORF">Glove_109g239</name>
</gene>
<dbReference type="AlphaFoldDB" id="A0A397JC88"/>
<reference evidence="1 2" key="1">
    <citation type="submission" date="2018-08" db="EMBL/GenBank/DDBJ databases">
        <title>Genome and evolution of the arbuscular mycorrhizal fungus Diversispora epigaea (formerly Glomus versiforme) and its bacterial endosymbionts.</title>
        <authorList>
            <person name="Sun X."/>
            <person name="Fei Z."/>
            <person name="Harrison M."/>
        </authorList>
    </citation>
    <scope>NUCLEOTIDE SEQUENCE [LARGE SCALE GENOMIC DNA]</scope>
    <source>
        <strain evidence="1 2">IT104</strain>
    </source>
</reference>
<accession>A0A397JC88</accession>
<dbReference type="OrthoDB" id="10534035at2759"/>